<dbReference type="STRING" id="22663.A0A2I0HN12"/>
<comment type="caution">
    <text evidence="2">The sequence shown here is derived from an EMBL/GenBank/DDBJ whole genome shotgun (WGS) entry which is preliminary data.</text>
</comment>
<dbReference type="InterPro" id="IPR050823">
    <property type="entry name" value="Plant_Ser_Thr_Prot_Kinase"/>
</dbReference>
<proteinExistence type="predicted"/>
<sequence length="138" mass="15697">MDSALIEFQNEELLQLTNRFSTDQVLGNTQFGIVYRGKLESGNSTSPSADEIIIKVGRWPQLYTDYFWSGEWESARPAMKNEILVHEEIRSHPSVTKLIGYCDEDGHDVLIYNLKPLDSVQNLLPKGVTDFVLFLISC</sequence>
<evidence type="ECO:0000259" key="1">
    <source>
        <dbReference type="PROSITE" id="PS50011"/>
    </source>
</evidence>
<dbReference type="GO" id="GO:0004672">
    <property type="term" value="F:protein kinase activity"/>
    <property type="evidence" value="ECO:0007669"/>
    <property type="project" value="InterPro"/>
</dbReference>
<dbReference type="InterPro" id="IPR000719">
    <property type="entry name" value="Prot_kinase_dom"/>
</dbReference>
<organism evidence="2 3">
    <name type="scientific">Punica granatum</name>
    <name type="common">Pomegranate</name>
    <dbReference type="NCBI Taxonomy" id="22663"/>
    <lineage>
        <taxon>Eukaryota</taxon>
        <taxon>Viridiplantae</taxon>
        <taxon>Streptophyta</taxon>
        <taxon>Embryophyta</taxon>
        <taxon>Tracheophyta</taxon>
        <taxon>Spermatophyta</taxon>
        <taxon>Magnoliopsida</taxon>
        <taxon>eudicotyledons</taxon>
        <taxon>Gunneridae</taxon>
        <taxon>Pentapetalae</taxon>
        <taxon>rosids</taxon>
        <taxon>malvids</taxon>
        <taxon>Myrtales</taxon>
        <taxon>Lythraceae</taxon>
        <taxon>Punica</taxon>
    </lineage>
</organism>
<keyword evidence="3" id="KW-1185">Reference proteome</keyword>
<dbReference type="Proteomes" id="UP000233551">
    <property type="component" value="Unassembled WGS sequence"/>
</dbReference>
<dbReference type="PROSITE" id="PS50011">
    <property type="entry name" value="PROTEIN_KINASE_DOM"/>
    <property type="match status" value="1"/>
</dbReference>
<evidence type="ECO:0000313" key="3">
    <source>
        <dbReference type="Proteomes" id="UP000233551"/>
    </source>
</evidence>
<dbReference type="InterPro" id="IPR011009">
    <property type="entry name" value="Kinase-like_dom_sf"/>
</dbReference>
<dbReference type="GO" id="GO:0005524">
    <property type="term" value="F:ATP binding"/>
    <property type="evidence" value="ECO:0007669"/>
    <property type="project" value="InterPro"/>
</dbReference>
<dbReference type="EMBL" id="PGOL01006964">
    <property type="protein sequence ID" value="PKI33109.1"/>
    <property type="molecule type" value="Genomic_DNA"/>
</dbReference>
<name>A0A2I0HN12_PUNGR</name>
<evidence type="ECO:0000313" key="2">
    <source>
        <dbReference type="EMBL" id="PKI33109.1"/>
    </source>
</evidence>
<gene>
    <name evidence="2" type="ORF">CRG98_046500</name>
</gene>
<dbReference type="PANTHER" id="PTHR45621">
    <property type="entry name" value="OS01G0588500 PROTEIN-RELATED"/>
    <property type="match status" value="1"/>
</dbReference>
<dbReference type="Gene3D" id="3.30.200.20">
    <property type="entry name" value="Phosphorylase Kinase, domain 1"/>
    <property type="match status" value="1"/>
</dbReference>
<accession>A0A2I0HN12</accession>
<dbReference type="SUPFAM" id="SSF56112">
    <property type="entry name" value="Protein kinase-like (PK-like)"/>
    <property type="match status" value="1"/>
</dbReference>
<protein>
    <recommendedName>
        <fullName evidence="1">Protein kinase domain-containing protein</fullName>
    </recommendedName>
</protein>
<feature type="domain" description="Protein kinase" evidence="1">
    <location>
        <begin position="20"/>
        <end position="138"/>
    </location>
</feature>
<reference evidence="2 3" key="1">
    <citation type="submission" date="2017-11" db="EMBL/GenBank/DDBJ databases">
        <title>De-novo sequencing of pomegranate (Punica granatum L.) genome.</title>
        <authorList>
            <person name="Akparov Z."/>
            <person name="Amiraslanov A."/>
            <person name="Hajiyeva S."/>
            <person name="Abbasov M."/>
            <person name="Kaur K."/>
            <person name="Hamwieh A."/>
            <person name="Solovyev V."/>
            <person name="Salamov A."/>
            <person name="Braich B."/>
            <person name="Kosarev P."/>
            <person name="Mahmoud A."/>
            <person name="Hajiyev E."/>
            <person name="Babayeva S."/>
            <person name="Izzatullayeva V."/>
            <person name="Mammadov A."/>
            <person name="Mammadov A."/>
            <person name="Sharifova S."/>
            <person name="Ojaghi J."/>
            <person name="Eynullazada K."/>
            <person name="Bayramov B."/>
            <person name="Abdulazimova A."/>
            <person name="Shahmuradov I."/>
        </authorList>
    </citation>
    <scope>NUCLEOTIDE SEQUENCE [LARGE SCALE GENOMIC DNA]</scope>
    <source>
        <strain evidence="3">cv. AG2017</strain>
        <tissue evidence="2">Leaf</tissue>
    </source>
</reference>
<dbReference type="AlphaFoldDB" id="A0A2I0HN12"/>